<dbReference type="GO" id="GO:0016746">
    <property type="term" value="F:acyltransferase activity"/>
    <property type="evidence" value="ECO:0007669"/>
    <property type="project" value="UniProtKB-KW"/>
</dbReference>
<dbReference type="Gene3D" id="2.160.10.10">
    <property type="entry name" value="Hexapeptide repeat proteins"/>
    <property type="match status" value="1"/>
</dbReference>
<protein>
    <submittedName>
        <fullName evidence="1">Acyltransferase</fullName>
        <ecNumber evidence="1">2.3.1.-</ecNumber>
    </submittedName>
</protein>
<gene>
    <name evidence="1" type="ORF">WMO41_11925</name>
</gene>
<keyword evidence="1" id="KW-0012">Acyltransferase</keyword>
<name>A0ABV1HNF9_9FIRM</name>
<dbReference type="PANTHER" id="PTHR43300">
    <property type="entry name" value="ACETYLTRANSFERASE"/>
    <property type="match status" value="1"/>
</dbReference>
<reference evidence="1 2" key="1">
    <citation type="submission" date="2024-03" db="EMBL/GenBank/DDBJ databases">
        <title>Human intestinal bacterial collection.</title>
        <authorList>
            <person name="Pauvert C."/>
            <person name="Hitch T.C.A."/>
            <person name="Clavel T."/>
        </authorList>
    </citation>
    <scope>NUCLEOTIDE SEQUENCE [LARGE SCALE GENOMIC DNA]</scope>
    <source>
        <strain evidence="1 2">CLA-AP-H27</strain>
    </source>
</reference>
<keyword evidence="2" id="KW-1185">Reference proteome</keyword>
<organism evidence="1 2">
    <name type="scientific">Ventrimonas faecis</name>
    <dbReference type="NCBI Taxonomy" id="3133170"/>
    <lineage>
        <taxon>Bacteria</taxon>
        <taxon>Bacillati</taxon>
        <taxon>Bacillota</taxon>
        <taxon>Clostridia</taxon>
        <taxon>Lachnospirales</taxon>
        <taxon>Lachnospiraceae</taxon>
        <taxon>Ventrimonas</taxon>
    </lineage>
</organism>
<evidence type="ECO:0000313" key="2">
    <source>
        <dbReference type="Proteomes" id="UP001437460"/>
    </source>
</evidence>
<dbReference type="InterPro" id="IPR011004">
    <property type="entry name" value="Trimer_LpxA-like_sf"/>
</dbReference>
<dbReference type="Pfam" id="PF00132">
    <property type="entry name" value="Hexapep"/>
    <property type="match status" value="1"/>
</dbReference>
<dbReference type="CDD" id="cd04647">
    <property type="entry name" value="LbH_MAT_like"/>
    <property type="match status" value="1"/>
</dbReference>
<proteinExistence type="predicted"/>
<dbReference type="RefSeq" id="WP_349229937.1">
    <property type="nucleotide sequence ID" value="NZ_JBBMFJ010000026.1"/>
</dbReference>
<keyword evidence="1" id="KW-0808">Transferase</keyword>
<dbReference type="Proteomes" id="UP001437460">
    <property type="component" value="Unassembled WGS sequence"/>
</dbReference>
<dbReference type="InterPro" id="IPR050179">
    <property type="entry name" value="Trans_hexapeptide_repeat"/>
</dbReference>
<comment type="caution">
    <text evidence="1">The sequence shown here is derived from an EMBL/GenBank/DDBJ whole genome shotgun (WGS) entry which is preliminary data.</text>
</comment>
<dbReference type="SUPFAM" id="SSF51161">
    <property type="entry name" value="Trimeric LpxA-like enzymes"/>
    <property type="match status" value="1"/>
</dbReference>
<dbReference type="PANTHER" id="PTHR43300:SF11">
    <property type="entry name" value="ACETYLTRANSFERASE RV3034C-RELATED"/>
    <property type="match status" value="1"/>
</dbReference>
<dbReference type="EMBL" id="JBBMFJ010000026">
    <property type="protein sequence ID" value="MEQ2563860.1"/>
    <property type="molecule type" value="Genomic_DNA"/>
</dbReference>
<evidence type="ECO:0000313" key="1">
    <source>
        <dbReference type="EMBL" id="MEQ2563860.1"/>
    </source>
</evidence>
<sequence length="233" mass="26683">MIKELLKKLVLGKRYSSETYVNYLRGIGVKVGEDCVIYVPSKTLIDEQYPWMITIGNHVRITEGVKVLTHDYSWMVLKNVNGPILGASGKVNIGNNVFIGMNTVICRNVNIEDNVIIGAGSIVTRDCESNGVYAGVPAKKIMNLSEYLDKRSKSQVQEAVNLAREYYKRYGKKPNKEVFSEYFMIFEEKNSATKNFKKKIQLGGSEKTTIEFLENNKPFFKDYEDFMKYCFEE</sequence>
<dbReference type="EC" id="2.3.1.-" evidence="1"/>
<dbReference type="InterPro" id="IPR001451">
    <property type="entry name" value="Hexapep"/>
</dbReference>
<accession>A0ABV1HNF9</accession>